<keyword evidence="2" id="KW-1185">Reference proteome</keyword>
<proteinExistence type="predicted"/>
<dbReference type="RefSeq" id="YP_009226421.1">
    <property type="nucleotide sequence ID" value="NC_029106.1"/>
</dbReference>
<dbReference type="Gene3D" id="1.10.3420.10">
    <property type="entry name" value="putative ntp pyrophosphohydrolase like domain"/>
    <property type="match status" value="1"/>
</dbReference>
<sequence>MSNQPPVVDFFDGVKTFNVAAGVIAKSDQKFDAKLVAFYTGMQCEELAEKLRAIFTQSGKHEDRFIENLLTHLEMLGMELKNGDHVSQVALANRVELLDADVDIQVVSEGSILAAGADGFGARLSVNNSNLAKIVDGNVIRDQASGKILKPEGWTPPNLVPFICDSDA</sequence>
<dbReference type="GeneID" id="26798886"/>
<accession>A0A0K2FHA9</accession>
<evidence type="ECO:0000313" key="2">
    <source>
        <dbReference type="Proteomes" id="UP000201646"/>
    </source>
</evidence>
<reference evidence="1" key="1">
    <citation type="submission" date="2015-09" db="EMBL/GenBank/DDBJ databases">
        <authorList>
            <person name="Zhao X."/>
        </authorList>
    </citation>
    <scope>NUCLEOTIDE SEQUENCE [LARGE SCALE GENOMIC DNA]</scope>
</reference>
<dbReference type="KEGG" id="vg:26798886"/>
<dbReference type="InterPro" id="IPR023292">
    <property type="entry name" value="NTP_PyroPHydrolase-like_dom_sf"/>
</dbReference>
<gene>
    <name evidence="1" type="ORF">ADP64_000003</name>
</gene>
<organism evidence="1 2">
    <name type="scientific">Achromobacter phage phiAxp-2</name>
    <dbReference type="NCBI Taxonomy" id="1664246"/>
    <lineage>
        <taxon>Viruses</taxon>
        <taxon>Duplodnaviria</taxon>
        <taxon>Heunggongvirae</taxon>
        <taxon>Uroviricota</taxon>
        <taxon>Caudoviricetes</taxon>
        <taxon>Casjensviridae</taxon>
        <taxon>Fengtaivirus</taxon>
        <taxon>Fengtaivirus Axp2</taxon>
    </lineage>
</organism>
<dbReference type="EMBL" id="KT321316">
    <property type="protein sequence ID" value="ALA45467.1"/>
    <property type="molecule type" value="Genomic_DNA"/>
</dbReference>
<name>A0A0K2FHA9_9CAUD</name>
<dbReference type="OrthoDB" id="37540at10239"/>
<evidence type="ECO:0000313" key="1">
    <source>
        <dbReference type="EMBL" id="ALA45467.1"/>
    </source>
</evidence>
<dbReference type="Proteomes" id="UP000201646">
    <property type="component" value="Segment"/>
</dbReference>
<protein>
    <submittedName>
        <fullName evidence="1">Uncharacterized protein</fullName>
    </submittedName>
</protein>